<comment type="similarity">
    <text evidence="2">Belongs to the class-I pyridoxal-phosphate-dependent aminotransferase family.</text>
</comment>
<dbReference type="InterPro" id="IPR004839">
    <property type="entry name" value="Aminotransferase_I/II_large"/>
</dbReference>
<protein>
    <submittedName>
        <fullName evidence="7">Pyridoxal phosphate-dependent aminotransferase</fullName>
    </submittedName>
</protein>
<keyword evidence="8" id="KW-1185">Reference proteome</keyword>
<evidence type="ECO:0000256" key="1">
    <source>
        <dbReference type="ARBA" id="ARBA00001933"/>
    </source>
</evidence>
<dbReference type="InterPro" id="IPR050596">
    <property type="entry name" value="AspAT/PAT-like"/>
</dbReference>
<dbReference type="Pfam" id="PF00155">
    <property type="entry name" value="Aminotran_1_2"/>
    <property type="match status" value="1"/>
</dbReference>
<dbReference type="CDD" id="cd00609">
    <property type="entry name" value="AAT_like"/>
    <property type="match status" value="1"/>
</dbReference>
<dbReference type="SUPFAM" id="SSF53383">
    <property type="entry name" value="PLP-dependent transferases"/>
    <property type="match status" value="1"/>
</dbReference>
<evidence type="ECO:0000256" key="2">
    <source>
        <dbReference type="ARBA" id="ARBA00007441"/>
    </source>
</evidence>
<dbReference type="PANTHER" id="PTHR46383:SF1">
    <property type="entry name" value="ASPARTATE AMINOTRANSFERASE"/>
    <property type="match status" value="1"/>
</dbReference>
<keyword evidence="4" id="KW-0808">Transferase</keyword>
<evidence type="ECO:0000313" key="7">
    <source>
        <dbReference type="EMBL" id="WIM93117.1"/>
    </source>
</evidence>
<dbReference type="InterPro" id="IPR015421">
    <property type="entry name" value="PyrdxlP-dep_Trfase_major"/>
</dbReference>
<proteinExistence type="inferred from homology"/>
<comment type="cofactor">
    <cofactor evidence="1">
        <name>pyridoxal 5'-phosphate</name>
        <dbReference type="ChEBI" id="CHEBI:597326"/>
    </cofactor>
</comment>
<keyword evidence="3 7" id="KW-0032">Aminotransferase</keyword>
<organism evidence="7 8">
    <name type="scientific">Actinoplanes oblitus</name>
    <dbReference type="NCBI Taxonomy" id="3040509"/>
    <lineage>
        <taxon>Bacteria</taxon>
        <taxon>Bacillati</taxon>
        <taxon>Actinomycetota</taxon>
        <taxon>Actinomycetes</taxon>
        <taxon>Micromonosporales</taxon>
        <taxon>Micromonosporaceae</taxon>
        <taxon>Actinoplanes</taxon>
    </lineage>
</organism>
<accession>A0ABY8W7Y4</accession>
<evidence type="ECO:0000259" key="6">
    <source>
        <dbReference type="Pfam" id="PF00155"/>
    </source>
</evidence>
<dbReference type="GO" id="GO:0008483">
    <property type="term" value="F:transaminase activity"/>
    <property type="evidence" value="ECO:0007669"/>
    <property type="project" value="UniProtKB-KW"/>
</dbReference>
<name>A0ABY8W7Y4_9ACTN</name>
<keyword evidence="5" id="KW-0663">Pyridoxal phosphate</keyword>
<dbReference type="PANTHER" id="PTHR46383">
    <property type="entry name" value="ASPARTATE AMINOTRANSFERASE"/>
    <property type="match status" value="1"/>
</dbReference>
<evidence type="ECO:0000256" key="3">
    <source>
        <dbReference type="ARBA" id="ARBA00022576"/>
    </source>
</evidence>
<reference evidence="7 8" key="1">
    <citation type="submission" date="2023-06" db="EMBL/GenBank/DDBJ databases">
        <authorList>
            <person name="Yushchuk O."/>
            <person name="Binda E."/>
            <person name="Ruckert-Reed C."/>
            <person name="Fedorenko V."/>
            <person name="Kalinowski J."/>
            <person name="Marinelli F."/>
        </authorList>
    </citation>
    <scope>NUCLEOTIDE SEQUENCE [LARGE SCALE GENOMIC DNA]</scope>
    <source>
        <strain evidence="7 8">NRRL 3884</strain>
    </source>
</reference>
<sequence length="399" mass="43840">MSEYASKAISARAKLLPDVCNLSIGEPEFGPPEHLVDRVLADDLTRAALLDAVNRYEHSAGSAELRQAIADWYQRRYGMIVDPDTEIIVTHGGVEAIALALLSATDDGDPVAITDPSYMLYERSVATLGRTPVSFRRPAADCEFQALAGDDASFARDFGGARAVIVNSPENPTGYMLTADEWALLGDIAARNDAWIIHDEVYDTMAFDRPHLPARGVEAVGDRAIMINSCSKKFGTPGLRIGWMVARRDLIEVAKKAHDYLYLGVNILFERIALRMLQDPAIEQWFAGNNARLRERRNIAISALTPEQGYSWNRAPKGGMFLLPDVTAMHRRLPAAVRDADRSVGATVASYLLDERQVAVVPGEVYGPSVDQHVRLVLCGDEKTFRLAVERLARPLPAG</sequence>
<evidence type="ECO:0000256" key="5">
    <source>
        <dbReference type="ARBA" id="ARBA00022898"/>
    </source>
</evidence>
<evidence type="ECO:0000256" key="4">
    <source>
        <dbReference type="ARBA" id="ARBA00022679"/>
    </source>
</evidence>
<dbReference type="Gene3D" id="3.40.640.10">
    <property type="entry name" value="Type I PLP-dependent aspartate aminotransferase-like (Major domain)"/>
    <property type="match status" value="1"/>
</dbReference>
<dbReference type="InterPro" id="IPR015424">
    <property type="entry name" value="PyrdxlP-dep_Trfase"/>
</dbReference>
<dbReference type="RefSeq" id="WP_284914325.1">
    <property type="nucleotide sequence ID" value="NZ_CP126980.1"/>
</dbReference>
<dbReference type="EMBL" id="CP126980">
    <property type="protein sequence ID" value="WIM93117.1"/>
    <property type="molecule type" value="Genomic_DNA"/>
</dbReference>
<evidence type="ECO:0000313" key="8">
    <source>
        <dbReference type="Proteomes" id="UP001240150"/>
    </source>
</evidence>
<gene>
    <name evidence="7" type="ORF">ACTOB_005084</name>
</gene>
<dbReference type="Proteomes" id="UP001240150">
    <property type="component" value="Chromosome"/>
</dbReference>
<feature type="domain" description="Aminotransferase class I/classII large" evidence="6">
    <location>
        <begin position="18"/>
        <end position="392"/>
    </location>
</feature>